<dbReference type="PANTHER" id="PTHR46796:SF7">
    <property type="entry name" value="ARAC FAMILY TRANSCRIPTIONAL REGULATOR"/>
    <property type="match status" value="1"/>
</dbReference>
<dbReference type="SMART" id="SM00342">
    <property type="entry name" value="HTH_ARAC"/>
    <property type="match status" value="1"/>
</dbReference>
<dbReference type="GO" id="GO:0003700">
    <property type="term" value="F:DNA-binding transcription factor activity"/>
    <property type="evidence" value="ECO:0007669"/>
    <property type="project" value="InterPro"/>
</dbReference>
<gene>
    <name evidence="5" type="ORF">EDI28_14950</name>
</gene>
<dbReference type="PRINTS" id="PR00032">
    <property type="entry name" value="HTHARAC"/>
</dbReference>
<evidence type="ECO:0000313" key="6">
    <source>
        <dbReference type="Proteomes" id="UP000287563"/>
    </source>
</evidence>
<dbReference type="PROSITE" id="PS01124">
    <property type="entry name" value="HTH_ARAC_FAMILY_2"/>
    <property type="match status" value="1"/>
</dbReference>
<dbReference type="InterPro" id="IPR037923">
    <property type="entry name" value="HTH-like"/>
</dbReference>
<organism evidence="5 6">
    <name type="scientific">Photobacterium chitinilyticum</name>
    <dbReference type="NCBI Taxonomy" id="2485123"/>
    <lineage>
        <taxon>Bacteria</taxon>
        <taxon>Pseudomonadati</taxon>
        <taxon>Pseudomonadota</taxon>
        <taxon>Gammaproteobacteria</taxon>
        <taxon>Vibrionales</taxon>
        <taxon>Vibrionaceae</taxon>
        <taxon>Photobacterium</taxon>
    </lineage>
</organism>
<dbReference type="EMBL" id="RJLM01000005">
    <property type="protein sequence ID" value="RWX55029.1"/>
    <property type="molecule type" value="Genomic_DNA"/>
</dbReference>
<feature type="domain" description="HTH araC/xylS-type" evidence="4">
    <location>
        <begin position="177"/>
        <end position="274"/>
    </location>
</feature>
<keyword evidence="6" id="KW-1185">Reference proteome</keyword>
<dbReference type="Proteomes" id="UP000287563">
    <property type="component" value="Unassembled WGS sequence"/>
</dbReference>
<accession>A0A444JPP6</accession>
<dbReference type="InterPro" id="IPR050204">
    <property type="entry name" value="AraC_XylS_family_regulators"/>
</dbReference>
<evidence type="ECO:0000259" key="4">
    <source>
        <dbReference type="PROSITE" id="PS01124"/>
    </source>
</evidence>
<dbReference type="SUPFAM" id="SSF46689">
    <property type="entry name" value="Homeodomain-like"/>
    <property type="match status" value="2"/>
</dbReference>
<dbReference type="OrthoDB" id="9783876at2"/>
<dbReference type="Pfam" id="PF12833">
    <property type="entry name" value="HTH_18"/>
    <property type="match status" value="1"/>
</dbReference>
<dbReference type="InterPro" id="IPR032783">
    <property type="entry name" value="AraC_lig"/>
</dbReference>
<name>A0A444JPP6_9GAMM</name>
<evidence type="ECO:0000256" key="1">
    <source>
        <dbReference type="ARBA" id="ARBA00023015"/>
    </source>
</evidence>
<comment type="caution">
    <text evidence="5">The sequence shown here is derived from an EMBL/GenBank/DDBJ whole genome shotgun (WGS) entry which is preliminary data.</text>
</comment>
<protein>
    <submittedName>
        <fullName evidence="5">AraC family transcriptional regulator</fullName>
    </submittedName>
</protein>
<dbReference type="GO" id="GO:0043565">
    <property type="term" value="F:sequence-specific DNA binding"/>
    <property type="evidence" value="ECO:0007669"/>
    <property type="project" value="InterPro"/>
</dbReference>
<sequence>MSMDPLSEVLNRFSVSAGVFYSGQLCGVSQFEQAQDAVGHLHLLKAGRLTVVKNGSEKIQLTEPSLLLFPQPIPHRLLADQDDRAEVVCAEISYGAGRHNPIANTLPEMVLLPLARCPGLIEVVSSLFEEVHSCKNGRTLVMDRLTEVLVVMLVRELVSQGVVKQGMLAGMSHPKLAPVLLSIHRNPGLSDSITELAQQGAMSRTTFIETFRRVLGVPPGDYILGWKISVAQSLLKKGLPISHVADEVGYSNTSGFARAFRKKTGLSPKEWQVSFSDEDA</sequence>
<dbReference type="InterPro" id="IPR018060">
    <property type="entry name" value="HTH_AraC"/>
</dbReference>
<keyword evidence="3" id="KW-0804">Transcription</keyword>
<dbReference type="SUPFAM" id="SSF51215">
    <property type="entry name" value="Regulatory protein AraC"/>
    <property type="match status" value="1"/>
</dbReference>
<dbReference type="Gene3D" id="1.10.10.60">
    <property type="entry name" value="Homeodomain-like"/>
    <property type="match status" value="2"/>
</dbReference>
<reference evidence="5 6" key="1">
    <citation type="submission" date="2018-11" db="EMBL/GenBank/DDBJ databases">
        <title>Photobacterium sp. BEI247 sp. nov., a marine bacterium isolated from Yongle Blue Hole in the South China Sea.</title>
        <authorList>
            <person name="Wang X."/>
        </authorList>
    </citation>
    <scope>NUCLEOTIDE SEQUENCE [LARGE SCALE GENOMIC DNA]</scope>
    <source>
        <strain evidence="6">BEI247</strain>
    </source>
</reference>
<keyword evidence="2" id="KW-0238">DNA-binding</keyword>
<evidence type="ECO:0000256" key="3">
    <source>
        <dbReference type="ARBA" id="ARBA00023163"/>
    </source>
</evidence>
<evidence type="ECO:0000313" key="5">
    <source>
        <dbReference type="EMBL" id="RWX55029.1"/>
    </source>
</evidence>
<evidence type="ECO:0000256" key="2">
    <source>
        <dbReference type="ARBA" id="ARBA00023125"/>
    </source>
</evidence>
<dbReference type="InterPro" id="IPR009057">
    <property type="entry name" value="Homeodomain-like_sf"/>
</dbReference>
<dbReference type="AlphaFoldDB" id="A0A444JPP6"/>
<dbReference type="PANTHER" id="PTHR46796">
    <property type="entry name" value="HTH-TYPE TRANSCRIPTIONAL ACTIVATOR RHAS-RELATED"/>
    <property type="match status" value="1"/>
</dbReference>
<dbReference type="Pfam" id="PF12852">
    <property type="entry name" value="Cupin_6"/>
    <property type="match status" value="1"/>
</dbReference>
<dbReference type="InterPro" id="IPR020449">
    <property type="entry name" value="Tscrpt_reg_AraC-type_HTH"/>
</dbReference>
<proteinExistence type="predicted"/>
<keyword evidence="1" id="KW-0805">Transcription regulation</keyword>